<evidence type="ECO:0000313" key="15">
    <source>
        <dbReference type="Proteomes" id="UP000579281"/>
    </source>
</evidence>
<comment type="caution">
    <text evidence="10">Lacks conserved residue(s) required for the propagation of feature annotation.</text>
</comment>
<dbReference type="GO" id="GO:0005524">
    <property type="term" value="F:ATP binding"/>
    <property type="evidence" value="ECO:0007669"/>
    <property type="project" value="UniProtKB-UniRule"/>
</dbReference>
<reference evidence="14 15" key="1">
    <citation type="submission" date="2020-08" db="EMBL/GenBank/DDBJ databases">
        <title>Genomic Encyclopedia of Type Strains, Phase IV (KMG-IV): sequencing the most valuable type-strain genomes for metagenomic binning, comparative biology and taxonomic classification.</title>
        <authorList>
            <person name="Goeker M."/>
        </authorList>
    </citation>
    <scope>NUCLEOTIDE SEQUENCE [LARGE SCALE GENOMIC DNA]</scope>
    <source>
        <strain evidence="14 15">DSM 103526</strain>
    </source>
</reference>
<keyword evidence="7 10" id="KW-0067">ATP-binding</keyword>
<evidence type="ECO:0000256" key="7">
    <source>
        <dbReference type="ARBA" id="ARBA00022840"/>
    </source>
</evidence>
<evidence type="ECO:0000256" key="8">
    <source>
        <dbReference type="ARBA" id="ARBA00022842"/>
    </source>
</evidence>
<dbReference type="Gene3D" id="1.10.20.140">
    <property type="match status" value="1"/>
</dbReference>
<comment type="catalytic activity">
    <reaction evidence="9 10 11">
        <text>adenosine(37) in tRNA + dimethylallyl diphosphate = N(6)-dimethylallyladenosine(37) in tRNA + diphosphate</text>
        <dbReference type="Rhea" id="RHEA:26482"/>
        <dbReference type="Rhea" id="RHEA-COMP:10162"/>
        <dbReference type="Rhea" id="RHEA-COMP:10375"/>
        <dbReference type="ChEBI" id="CHEBI:33019"/>
        <dbReference type="ChEBI" id="CHEBI:57623"/>
        <dbReference type="ChEBI" id="CHEBI:74411"/>
        <dbReference type="ChEBI" id="CHEBI:74415"/>
        <dbReference type="EC" id="2.5.1.75"/>
    </reaction>
</comment>
<evidence type="ECO:0000256" key="10">
    <source>
        <dbReference type="HAMAP-Rule" id="MF_00185"/>
    </source>
</evidence>
<evidence type="ECO:0000256" key="13">
    <source>
        <dbReference type="RuleBase" id="RU003785"/>
    </source>
</evidence>
<evidence type="ECO:0000256" key="3">
    <source>
        <dbReference type="ARBA" id="ARBA00005842"/>
    </source>
</evidence>
<evidence type="ECO:0000256" key="4">
    <source>
        <dbReference type="ARBA" id="ARBA00022679"/>
    </source>
</evidence>
<keyword evidence="8 10" id="KW-0460">Magnesium</keyword>
<evidence type="ECO:0000256" key="12">
    <source>
        <dbReference type="RuleBase" id="RU003784"/>
    </source>
</evidence>
<feature type="site" description="Interaction with substrate tRNA" evidence="10">
    <location>
        <position position="124"/>
    </location>
</feature>
<dbReference type="EC" id="2.5.1.75" evidence="10"/>
<comment type="subunit">
    <text evidence="10">Monomer.</text>
</comment>
<feature type="binding site" evidence="10">
    <location>
        <begin position="10"/>
        <end position="17"/>
    </location>
    <ligand>
        <name>ATP</name>
        <dbReference type="ChEBI" id="CHEBI:30616"/>
    </ligand>
</feature>
<dbReference type="InterPro" id="IPR039657">
    <property type="entry name" value="Dimethylallyltransferase"/>
</dbReference>
<dbReference type="PANTHER" id="PTHR11088">
    <property type="entry name" value="TRNA DIMETHYLALLYLTRANSFERASE"/>
    <property type="match status" value="1"/>
</dbReference>
<organism evidence="14 15">
    <name type="scientific">Anaerosolibacter carboniphilus</name>
    <dbReference type="NCBI Taxonomy" id="1417629"/>
    <lineage>
        <taxon>Bacteria</taxon>
        <taxon>Bacillati</taxon>
        <taxon>Bacillota</taxon>
        <taxon>Clostridia</taxon>
        <taxon>Peptostreptococcales</taxon>
        <taxon>Thermotaleaceae</taxon>
        <taxon>Anaerosolibacter</taxon>
    </lineage>
</organism>
<comment type="similarity">
    <text evidence="3 10 13">Belongs to the IPP transferase family.</text>
</comment>
<comment type="function">
    <text evidence="2 10 12">Catalyzes the transfer of a dimethylallyl group onto the adenine at position 37 in tRNAs that read codons beginning with uridine, leading to the formation of N6-(dimethylallyl)adenosine (i(6)A).</text>
</comment>
<sequence length="313" mass="36250">MGKPLLIIVGPTAVGKTETSISIAKKLNGEIISADSIQVYKHLDIGSAKPSLTEQEGIPHYLMDEIDPRENFSVSDFQRKAKEYIHLIYDKHKLPIIVGGTGLYVNSIIYQMDFTSTASNWSLRKQLEEEAELYGNESLHHKLREVDKDAADRIHPNNVKRVIRALEVYYESGDKIHDFKNTFVENPEYDYVLIGLIRNRQQLYERINQRVDLLIENGLVDEVKHLMALGLDEDNISMKGLGYKEIVGYLKGAYGFDQAIEILKRDTRRYAKRQLTWFRRYDKINWFDINDFESKDALVYNIIQYVEGKLSLI</sequence>
<keyword evidence="6 10" id="KW-0547">Nucleotide-binding</keyword>
<evidence type="ECO:0000256" key="5">
    <source>
        <dbReference type="ARBA" id="ARBA00022694"/>
    </source>
</evidence>
<evidence type="ECO:0000256" key="6">
    <source>
        <dbReference type="ARBA" id="ARBA00022741"/>
    </source>
</evidence>
<comment type="caution">
    <text evidence="14">The sequence shown here is derived from an EMBL/GenBank/DDBJ whole genome shotgun (WGS) entry which is preliminary data.</text>
</comment>
<evidence type="ECO:0000313" key="14">
    <source>
        <dbReference type="EMBL" id="MBB6216698.1"/>
    </source>
</evidence>
<dbReference type="SUPFAM" id="SSF52540">
    <property type="entry name" value="P-loop containing nucleoside triphosphate hydrolases"/>
    <property type="match status" value="2"/>
</dbReference>
<feature type="binding site" evidence="10">
    <location>
        <begin position="12"/>
        <end position="17"/>
    </location>
    <ligand>
        <name>substrate</name>
    </ligand>
</feature>
<dbReference type="Proteomes" id="UP000579281">
    <property type="component" value="Unassembled WGS sequence"/>
</dbReference>
<proteinExistence type="inferred from homology"/>
<dbReference type="Gene3D" id="3.40.50.300">
    <property type="entry name" value="P-loop containing nucleotide triphosphate hydrolases"/>
    <property type="match status" value="1"/>
</dbReference>
<keyword evidence="15" id="KW-1185">Reference proteome</keyword>
<gene>
    <name evidence="10" type="primary">miaA</name>
    <name evidence="14" type="ORF">HNQ80_002802</name>
</gene>
<dbReference type="GO" id="GO:0052381">
    <property type="term" value="F:tRNA dimethylallyltransferase activity"/>
    <property type="evidence" value="ECO:0007669"/>
    <property type="project" value="UniProtKB-UniRule"/>
</dbReference>
<evidence type="ECO:0000256" key="11">
    <source>
        <dbReference type="RuleBase" id="RU003783"/>
    </source>
</evidence>
<dbReference type="Pfam" id="PF01715">
    <property type="entry name" value="IPPT"/>
    <property type="match status" value="1"/>
</dbReference>
<protein>
    <recommendedName>
        <fullName evidence="10">tRNA dimethylallyltransferase</fullName>
        <ecNumber evidence="10">2.5.1.75</ecNumber>
    </recommendedName>
    <alternativeName>
        <fullName evidence="10">Dimethylallyl diphosphate:tRNA dimethylallyltransferase</fullName>
        <shortName evidence="10">DMAPP:tRNA dimethylallyltransferase</shortName>
        <shortName evidence="10">DMATase</shortName>
    </alternativeName>
    <alternativeName>
        <fullName evidence="10">Isopentenyl-diphosphate:tRNA isopentenyltransferase</fullName>
        <shortName evidence="10">IPP transferase</shortName>
        <shortName evidence="10">IPPT</shortName>
        <shortName evidence="10">IPTase</shortName>
    </alternativeName>
</protein>
<dbReference type="PANTHER" id="PTHR11088:SF60">
    <property type="entry name" value="TRNA DIMETHYLALLYLTRANSFERASE"/>
    <property type="match status" value="1"/>
</dbReference>
<keyword evidence="5 10" id="KW-0819">tRNA processing</keyword>
<dbReference type="HAMAP" id="MF_00185">
    <property type="entry name" value="IPP_trans"/>
    <property type="match status" value="1"/>
</dbReference>
<keyword evidence="4 10" id="KW-0808">Transferase</keyword>
<dbReference type="NCBIfam" id="TIGR00174">
    <property type="entry name" value="miaA"/>
    <property type="match status" value="1"/>
</dbReference>
<dbReference type="InterPro" id="IPR027417">
    <property type="entry name" value="P-loop_NTPase"/>
</dbReference>
<dbReference type="GO" id="GO:0006400">
    <property type="term" value="P:tRNA modification"/>
    <property type="evidence" value="ECO:0007669"/>
    <property type="project" value="TreeGrafter"/>
</dbReference>
<feature type="region of interest" description="Interaction with substrate tRNA" evidence="10">
    <location>
        <begin position="35"/>
        <end position="38"/>
    </location>
</feature>
<dbReference type="EMBL" id="JACHEN010000016">
    <property type="protein sequence ID" value="MBB6216698.1"/>
    <property type="molecule type" value="Genomic_DNA"/>
</dbReference>
<evidence type="ECO:0000256" key="9">
    <source>
        <dbReference type="ARBA" id="ARBA00049563"/>
    </source>
</evidence>
<comment type="cofactor">
    <cofactor evidence="1 10">
        <name>Mg(2+)</name>
        <dbReference type="ChEBI" id="CHEBI:18420"/>
    </cofactor>
</comment>
<accession>A0A841KWS3</accession>
<feature type="site" description="Interaction with substrate tRNA" evidence="10">
    <location>
        <position position="101"/>
    </location>
</feature>
<evidence type="ECO:0000256" key="1">
    <source>
        <dbReference type="ARBA" id="ARBA00001946"/>
    </source>
</evidence>
<name>A0A841KWS3_9FIRM</name>
<dbReference type="RefSeq" id="WP_184311215.1">
    <property type="nucleotide sequence ID" value="NZ_JACHEN010000016.1"/>
</dbReference>
<dbReference type="InterPro" id="IPR018022">
    <property type="entry name" value="IPT"/>
</dbReference>
<evidence type="ECO:0000256" key="2">
    <source>
        <dbReference type="ARBA" id="ARBA00003213"/>
    </source>
</evidence>
<dbReference type="AlphaFoldDB" id="A0A841KWS3"/>